<dbReference type="Gene3D" id="3.40.720.10">
    <property type="entry name" value="Alkaline Phosphatase, subunit A"/>
    <property type="match status" value="1"/>
</dbReference>
<organism evidence="1 2">
    <name type="scientific">Pedobacter chitinilyticus</name>
    <dbReference type="NCBI Taxonomy" id="2233776"/>
    <lineage>
        <taxon>Bacteria</taxon>
        <taxon>Pseudomonadati</taxon>
        <taxon>Bacteroidota</taxon>
        <taxon>Sphingobacteriia</taxon>
        <taxon>Sphingobacteriales</taxon>
        <taxon>Sphingobacteriaceae</taxon>
        <taxon>Pedobacter</taxon>
    </lineage>
</organism>
<accession>A0A3S3PMM0</accession>
<dbReference type="SUPFAM" id="SSF49899">
    <property type="entry name" value="Concanavalin A-like lectins/glucanases"/>
    <property type="match status" value="1"/>
</dbReference>
<dbReference type="OrthoDB" id="279982at2"/>
<dbReference type="SUPFAM" id="SSF53649">
    <property type="entry name" value="Alkaline phosphatase-like"/>
    <property type="match status" value="1"/>
</dbReference>
<proteinExistence type="predicted"/>
<reference evidence="1 2" key="1">
    <citation type="submission" date="2018-06" db="EMBL/GenBank/DDBJ databases">
        <title>Pedobacter endophyticus sp. nov., an endophytic bacterium isolated from a leaf of Triticum aestivum.</title>
        <authorList>
            <person name="Zhang L."/>
        </authorList>
    </citation>
    <scope>NUCLEOTIDE SEQUENCE [LARGE SCALE GENOMIC DNA]</scope>
    <source>
        <strain evidence="1 2">CM134L-2</strain>
    </source>
</reference>
<dbReference type="EMBL" id="SAYW01000006">
    <property type="protein sequence ID" value="RWU05067.1"/>
    <property type="molecule type" value="Genomic_DNA"/>
</dbReference>
<name>A0A3S3PMM0_9SPHI</name>
<dbReference type="Gene3D" id="2.60.120.200">
    <property type="match status" value="1"/>
</dbReference>
<gene>
    <name evidence="1" type="ORF">DPV69_18060</name>
</gene>
<evidence type="ECO:0000313" key="1">
    <source>
        <dbReference type="EMBL" id="RWU05067.1"/>
    </source>
</evidence>
<dbReference type="InterPro" id="IPR017850">
    <property type="entry name" value="Alkaline_phosphatase_core_sf"/>
</dbReference>
<dbReference type="InterPro" id="IPR002591">
    <property type="entry name" value="Phosphodiest/P_Trfase"/>
</dbReference>
<dbReference type="Pfam" id="PF13385">
    <property type="entry name" value="Laminin_G_3"/>
    <property type="match status" value="1"/>
</dbReference>
<evidence type="ECO:0000313" key="2">
    <source>
        <dbReference type="Proteomes" id="UP000284120"/>
    </source>
</evidence>
<dbReference type="Pfam" id="PF01663">
    <property type="entry name" value="Phosphodiest"/>
    <property type="match status" value="1"/>
</dbReference>
<dbReference type="AlphaFoldDB" id="A0A3S3PMM0"/>
<dbReference type="InterPro" id="IPR013320">
    <property type="entry name" value="ConA-like_dom_sf"/>
</dbReference>
<sequence>MKTLKNTRQMVNKGFLLLMLCFAFLGCKKYFDPPDVFEEQTIVNVKRKKVLLIGLDGITGADLKTIAPPKIQEILTKSKYSYDGWTDMPVSDAGSWKNIMTGVSIGTHGVADSSFDASSTVIGGEHDARAVYPTFIERLQGSGKIRYSAAITTWQKLSQKLFIYSDFPIVVANDALVKDSTLKKIAEPNMDLVIANFNGANKVGLAAGFDANVPEYKNAVLQLDTYIGELLAGIKARPTYAKEDWLVVITSTHGGDGKSFTSGSKRTRNIFTIYHQPNFVGKELPAQPVVDGVTTSSKNVLASLSAANSAAYGLGTTGDFTIQFKVNLKAVPSGSNHATILSKINAAYGNATGWEFMYEASTKYFRVILGSGSSATLKFLVGTQVTDVNKWYSLALRVHTEGGKRYAQLFQDGKAVKEPTDITGFAMGTASDLVIGTIASSLGTCTQNVNQLAIYNTAISPQAIQNFVCQEQIPDTDPYFNNLIGYWPGNDAQGTVLKNYAPNVTGKDLTITATSGTNFAWAPLAAWTCTPGKLYLTHNSDISQQLYYWFGVNIEAKWVTNGKVWLSDFESEFIK</sequence>
<dbReference type="GO" id="GO:0004553">
    <property type="term" value="F:hydrolase activity, hydrolyzing O-glycosyl compounds"/>
    <property type="evidence" value="ECO:0007669"/>
    <property type="project" value="UniProtKB-ARBA"/>
</dbReference>
<dbReference type="GO" id="GO:0005975">
    <property type="term" value="P:carbohydrate metabolic process"/>
    <property type="evidence" value="ECO:0007669"/>
    <property type="project" value="UniProtKB-ARBA"/>
</dbReference>
<dbReference type="PROSITE" id="PS51257">
    <property type="entry name" value="PROKAR_LIPOPROTEIN"/>
    <property type="match status" value="1"/>
</dbReference>
<keyword evidence="2" id="KW-1185">Reference proteome</keyword>
<protein>
    <submittedName>
        <fullName evidence="1">DUF4983 domain-containing protein</fullName>
    </submittedName>
</protein>
<dbReference type="RefSeq" id="WP_113648813.1">
    <property type="nucleotide sequence ID" value="NZ_QMHN01000006.1"/>
</dbReference>
<dbReference type="Proteomes" id="UP000284120">
    <property type="component" value="Unassembled WGS sequence"/>
</dbReference>
<comment type="caution">
    <text evidence="1">The sequence shown here is derived from an EMBL/GenBank/DDBJ whole genome shotgun (WGS) entry which is preliminary data.</text>
</comment>